<dbReference type="InterPro" id="IPR037069">
    <property type="entry name" value="AcylCoA_DH/ox_N_sf"/>
</dbReference>
<dbReference type="Gene3D" id="2.40.110.10">
    <property type="entry name" value="Butyryl-CoA Dehydrogenase, subunit A, domain 2"/>
    <property type="match status" value="1"/>
</dbReference>
<dbReference type="InterPro" id="IPR046373">
    <property type="entry name" value="Acyl-CoA_Oxase/DH_mid-dom_sf"/>
</dbReference>
<proteinExistence type="predicted"/>
<name>A0A6J4L1G5_9ACTN</name>
<dbReference type="Pfam" id="PF02771">
    <property type="entry name" value="Acyl-CoA_dh_N"/>
    <property type="match status" value="1"/>
</dbReference>
<reference evidence="2" key="1">
    <citation type="submission" date="2020-02" db="EMBL/GenBank/DDBJ databases">
        <authorList>
            <person name="Meier V. D."/>
        </authorList>
    </citation>
    <scope>NUCLEOTIDE SEQUENCE</scope>
    <source>
        <strain evidence="2">AVDCRST_MAG07</strain>
    </source>
</reference>
<dbReference type="PANTHER" id="PTHR43884:SF12">
    <property type="entry name" value="ISOVALERYL-COA DEHYDROGENASE, MITOCHONDRIAL-RELATED"/>
    <property type="match status" value="1"/>
</dbReference>
<dbReference type="EMBL" id="CADCUB010000054">
    <property type="protein sequence ID" value="CAA9319601.1"/>
    <property type="molecule type" value="Genomic_DNA"/>
</dbReference>
<feature type="domain" description="Acyl-CoA dehydrogenase/oxidase N-terminal" evidence="1">
    <location>
        <begin position="12"/>
        <end position="114"/>
    </location>
</feature>
<dbReference type="PANTHER" id="PTHR43884">
    <property type="entry name" value="ACYL-COA DEHYDROGENASE"/>
    <property type="match status" value="1"/>
</dbReference>
<protein>
    <recommendedName>
        <fullName evidence="1">Acyl-CoA dehydrogenase/oxidase N-terminal domain-containing protein</fullName>
    </recommendedName>
</protein>
<dbReference type="GO" id="GO:0003995">
    <property type="term" value="F:acyl-CoA dehydrogenase activity"/>
    <property type="evidence" value="ECO:0007669"/>
    <property type="project" value="TreeGrafter"/>
</dbReference>
<sequence length="360" mass="37728">MSTTPVPGDHVARARRLADELLRPSAERVDRTTVPRASLDAWAAQGLLGLTGPRAYGGAQASPQVVREVNAVMAGACGATWFVATQHTMPLMTVAGSANASLRERRLAALCTGELLAGVAFSHLRRPGPPAVRATRVPGGWRLDGHVAWTTGWGLVDVVLLAGRSDDDEVVFSLIDAREGDGLTASPPLALAAMSATRTVTLDLDGLHVPDADVAEVTGGADWRAADALRTANAGPHVFGLQRECARRLAETASAQDDGTAAALAHALASEGQRLRRVADTLVDEVPAHERVEDRLAVRASATELALRTATALVAATGGAAMALDAAPQRLVREAVFYLVQAQTPPVREALLQLWRDTGA</sequence>
<dbReference type="InterPro" id="IPR013786">
    <property type="entry name" value="AcylCoA_DH/ox_N"/>
</dbReference>
<dbReference type="InterPro" id="IPR009100">
    <property type="entry name" value="AcylCoA_DH/oxidase_NM_dom_sf"/>
</dbReference>
<gene>
    <name evidence="2" type="ORF">AVDCRST_MAG07-1094</name>
</gene>
<evidence type="ECO:0000259" key="1">
    <source>
        <dbReference type="Pfam" id="PF02771"/>
    </source>
</evidence>
<dbReference type="GO" id="GO:0050660">
    <property type="term" value="F:flavin adenine dinucleotide binding"/>
    <property type="evidence" value="ECO:0007669"/>
    <property type="project" value="InterPro"/>
</dbReference>
<dbReference type="AlphaFoldDB" id="A0A6J4L1G5"/>
<evidence type="ECO:0000313" key="2">
    <source>
        <dbReference type="EMBL" id="CAA9319601.1"/>
    </source>
</evidence>
<dbReference type="SUPFAM" id="SSF56645">
    <property type="entry name" value="Acyl-CoA dehydrogenase NM domain-like"/>
    <property type="match status" value="1"/>
</dbReference>
<accession>A0A6J4L1G5</accession>
<organism evidence="2">
    <name type="scientific">uncultured Frankineae bacterium</name>
    <dbReference type="NCBI Taxonomy" id="437475"/>
    <lineage>
        <taxon>Bacteria</taxon>
        <taxon>Bacillati</taxon>
        <taxon>Actinomycetota</taxon>
        <taxon>Actinomycetes</taxon>
        <taxon>Frankiales</taxon>
        <taxon>environmental samples</taxon>
    </lineage>
</organism>
<dbReference type="Gene3D" id="1.10.540.10">
    <property type="entry name" value="Acyl-CoA dehydrogenase/oxidase, N-terminal domain"/>
    <property type="match status" value="1"/>
</dbReference>